<dbReference type="Pfam" id="PF00294">
    <property type="entry name" value="PfkB"/>
    <property type="match status" value="1"/>
</dbReference>
<evidence type="ECO:0000313" key="5">
    <source>
        <dbReference type="Proteomes" id="UP000715095"/>
    </source>
</evidence>
<dbReference type="CDD" id="cd01942">
    <property type="entry name" value="ribokinase_group_A"/>
    <property type="match status" value="1"/>
</dbReference>
<reference evidence="4 5" key="1">
    <citation type="journal article" date="2021" name="Sci. Rep.">
        <title>The distribution of antibiotic resistance genes in chicken gut microbiota commensals.</title>
        <authorList>
            <person name="Juricova H."/>
            <person name="Matiasovicova J."/>
            <person name="Kubasova T."/>
            <person name="Cejkova D."/>
            <person name="Rychlik I."/>
        </authorList>
    </citation>
    <scope>NUCLEOTIDE SEQUENCE [LARGE SCALE GENOMIC DNA]</scope>
    <source>
        <strain evidence="4 5">An829</strain>
    </source>
</reference>
<organism evidence="4 5">
    <name type="scientific">Sutterella massiliensis</name>
    <dbReference type="NCBI Taxonomy" id="1816689"/>
    <lineage>
        <taxon>Bacteria</taxon>
        <taxon>Pseudomonadati</taxon>
        <taxon>Pseudomonadota</taxon>
        <taxon>Betaproteobacteria</taxon>
        <taxon>Burkholderiales</taxon>
        <taxon>Sutterellaceae</taxon>
        <taxon>Sutterella</taxon>
    </lineage>
</organism>
<evidence type="ECO:0000256" key="2">
    <source>
        <dbReference type="ARBA" id="ARBA00022777"/>
    </source>
</evidence>
<evidence type="ECO:0000256" key="1">
    <source>
        <dbReference type="ARBA" id="ARBA00022679"/>
    </source>
</evidence>
<dbReference type="PROSITE" id="PS00583">
    <property type="entry name" value="PFKB_KINASES_1"/>
    <property type="match status" value="1"/>
</dbReference>
<protein>
    <submittedName>
        <fullName evidence="4">Carbohydrate kinase family protein</fullName>
    </submittedName>
</protein>
<dbReference type="InterPro" id="IPR002173">
    <property type="entry name" value="Carboh/pur_kinase_PfkB_CS"/>
</dbReference>
<dbReference type="GO" id="GO:0016301">
    <property type="term" value="F:kinase activity"/>
    <property type="evidence" value="ECO:0007669"/>
    <property type="project" value="UniProtKB-KW"/>
</dbReference>
<dbReference type="PANTHER" id="PTHR10584:SF166">
    <property type="entry name" value="RIBOKINASE"/>
    <property type="match status" value="1"/>
</dbReference>
<dbReference type="SUPFAM" id="SSF53613">
    <property type="entry name" value="Ribokinase-like"/>
    <property type="match status" value="1"/>
</dbReference>
<gene>
    <name evidence="4" type="ORF">H6A60_02055</name>
</gene>
<dbReference type="InterPro" id="IPR011611">
    <property type="entry name" value="PfkB_dom"/>
</dbReference>
<comment type="caution">
    <text evidence="4">The sequence shown here is derived from an EMBL/GenBank/DDBJ whole genome shotgun (WGS) entry which is preliminary data.</text>
</comment>
<dbReference type="InterPro" id="IPR029056">
    <property type="entry name" value="Ribokinase-like"/>
</dbReference>
<dbReference type="EMBL" id="JACJJC010000002">
    <property type="protein sequence ID" value="MBM6703291.1"/>
    <property type="molecule type" value="Genomic_DNA"/>
</dbReference>
<sequence>MSVLISGSIAYDTILSFDGRFADSLHAEAIAHLNLTFPASAMRREFGGCAANVAYALKCLGGKPLLWSAMGKDAAPYMKHLETLGISTFGLKVLDDSWMPQAFITTDASGNQLTTFHGGAMDRTQEVPFPEIDTATGADGRVRTGAQALAELEDLGPVTLAMLSPGGKIAMGCHAEICVERGIPYIFDVGQAAPLFSGEELRRFIERAYAVAFSDYEAELIERASGLSPEAIAKLGKIVFHTHGARGSSVWLANAQAPVAVPAAPVPGGAARDPVGAGDAYRGGLLFGLTSGLGPVVSARIASIMGAIKVNASGVQNYVTTLADVRRTYASLWGEAPF</sequence>
<proteinExistence type="predicted"/>
<dbReference type="PANTHER" id="PTHR10584">
    <property type="entry name" value="SUGAR KINASE"/>
    <property type="match status" value="1"/>
</dbReference>
<dbReference type="RefSeq" id="WP_205101764.1">
    <property type="nucleotide sequence ID" value="NZ_JACJJC010000002.1"/>
</dbReference>
<name>A0ABS2DPM8_9BURK</name>
<evidence type="ECO:0000313" key="4">
    <source>
        <dbReference type="EMBL" id="MBM6703291.1"/>
    </source>
</evidence>
<dbReference type="Proteomes" id="UP000715095">
    <property type="component" value="Unassembled WGS sequence"/>
</dbReference>
<keyword evidence="5" id="KW-1185">Reference proteome</keyword>
<dbReference type="Gene3D" id="3.40.1190.20">
    <property type="match status" value="1"/>
</dbReference>
<keyword evidence="1" id="KW-0808">Transferase</keyword>
<evidence type="ECO:0000259" key="3">
    <source>
        <dbReference type="Pfam" id="PF00294"/>
    </source>
</evidence>
<feature type="domain" description="Carbohydrate kinase PfkB" evidence="3">
    <location>
        <begin position="39"/>
        <end position="318"/>
    </location>
</feature>
<keyword evidence="2 4" id="KW-0418">Kinase</keyword>
<dbReference type="PROSITE" id="PS00584">
    <property type="entry name" value="PFKB_KINASES_2"/>
    <property type="match status" value="1"/>
</dbReference>
<accession>A0ABS2DPM8</accession>